<name>A0A0J1FU83_9BURK</name>
<feature type="transmembrane region" description="Helical" evidence="2">
    <location>
        <begin position="20"/>
        <end position="39"/>
    </location>
</feature>
<accession>A0A0J1FU83</accession>
<evidence type="ECO:0000313" key="4">
    <source>
        <dbReference type="Proteomes" id="UP000035963"/>
    </source>
</evidence>
<evidence type="ECO:0000313" key="3">
    <source>
        <dbReference type="EMBL" id="KLU23398.1"/>
    </source>
</evidence>
<evidence type="ECO:0000256" key="1">
    <source>
        <dbReference type="SAM" id="MobiDB-lite"/>
    </source>
</evidence>
<organism evidence="3 4">
    <name type="scientific">Caballeronia mineralivorans PML1(12)</name>
    <dbReference type="NCBI Taxonomy" id="908627"/>
    <lineage>
        <taxon>Bacteria</taxon>
        <taxon>Pseudomonadati</taxon>
        <taxon>Pseudomonadota</taxon>
        <taxon>Betaproteobacteria</taxon>
        <taxon>Burkholderiales</taxon>
        <taxon>Burkholderiaceae</taxon>
        <taxon>Caballeronia</taxon>
    </lineage>
</organism>
<keyword evidence="4" id="KW-1185">Reference proteome</keyword>
<comment type="caution">
    <text evidence="3">The sequence shown here is derived from an EMBL/GenBank/DDBJ whole genome shotgun (WGS) entry which is preliminary data.</text>
</comment>
<evidence type="ECO:0000256" key="2">
    <source>
        <dbReference type="SAM" id="Phobius"/>
    </source>
</evidence>
<keyword evidence="2" id="KW-0472">Membrane</keyword>
<sequence length="183" mass="20860">MPCPRAALIGAIVIDRSRALIASMVFAFLLAVVWVYPRLAKRYKQARKTVVAARNRYAEGEAPAWRILRAAARKGPLQRIVPALYRWMDKSPDFKHPARVDSLDPFVDLGLKSLADTIATHYSGRPDAKLNWNEAEGAIRRAAKRARKKRKTQSPLPPLNRYSMPKRLGQVRRELRAICRIKH</sequence>
<protein>
    <submittedName>
        <fullName evidence="3">Uncharacterized protein</fullName>
    </submittedName>
</protein>
<keyword evidence="2" id="KW-1133">Transmembrane helix</keyword>
<gene>
    <name evidence="3" type="ORF">EOS_25930</name>
</gene>
<feature type="region of interest" description="Disordered" evidence="1">
    <location>
        <begin position="144"/>
        <end position="163"/>
    </location>
</feature>
<dbReference type="AlphaFoldDB" id="A0A0J1FU83"/>
<reference evidence="3 4" key="1">
    <citation type="journal article" date="2015" name="Genome Announc.">
        <title>Draft Genome Sequence of Burkholderia sp. Strain PML1(12), an Ectomycorrhizosphere-Inhabiting Bacterium with Effective Mineral-Weathering Ability.</title>
        <authorList>
            <person name="Uroz S."/>
            <person name="Oger P."/>
        </authorList>
    </citation>
    <scope>NUCLEOTIDE SEQUENCE [LARGE SCALE GENOMIC DNA]</scope>
    <source>
        <strain evidence="4">PML1(12)</strain>
    </source>
</reference>
<dbReference type="Proteomes" id="UP000035963">
    <property type="component" value="Unassembled WGS sequence"/>
</dbReference>
<keyword evidence="2" id="KW-0812">Transmembrane</keyword>
<proteinExistence type="predicted"/>
<dbReference type="PATRIC" id="fig|908627.4.peg.5782"/>
<dbReference type="EMBL" id="AEJF01000152">
    <property type="protein sequence ID" value="KLU23398.1"/>
    <property type="molecule type" value="Genomic_DNA"/>
</dbReference>